<name>A0ABP4S0G7_9ACTN</name>
<dbReference type="InterPro" id="IPR050204">
    <property type="entry name" value="AraC_XylS_family_regulators"/>
</dbReference>
<keyword evidence="1" id="KW-0805">Transcription regulation</keyword>
<protein>
    <submittedName>
        <fullName evidence="5">Helix-turn-helix transcriptional regulator</fullName>
    </submittedName>
</protein>
<dbReference type="Gene3D" id="1.10.10.60">
    <property type="entry name" value="Homeodomain-like"/>
    <property type="match status" value="1"/>
</dbReference>
<accession>A0ABP4S0G7</accession>
<dbReference type="EMBL" id="BAAANY010000004">
    <property type="protein sequence ID" value="GAA1664001.1"/>
    <property type="molecule type" value="Genomic_DNA"/>
</dbReference>
<dbReference type="InterPro" id="IPR018062">
    <property type="entry name" value="HTH_AraC-typ_CS"/>
</dbReference>
<gene>
    <name evidence="5" type="ORF">GCM10009765_11880</name>
</gene>
<evidence type="ECO:0000256" key="3">
    <source>
        <dbReference type="ARBA" id="ARBA00023163"/>
    </source>
</evidence>
<dbReference type="PROSITE" id="PS00041">
    <property type="entry name" value="HTH_ARAC_FAMILY_1"/>
    <property type="match status" value="1"/>
</dbReference>
<feature type="domain" description="HTH araC/xylS-type" evidence="4">
    <location>
        <begin position="166"/>
        <end position="264"/>
    </location>
</feature>
<dbReference type="InterPro" id="IPR009057">
    <property type="entry name" value="Homeodomain-like_sf"/>
</dbReference>
<dbReference type="SUPFAM" id="SSF46689">
    <property type="entry name" value="Homeodomain-like"/>
    <property type="match status" value="1"/>
</dbReference>
<keyword evidence="6" id="KW-1185">Reference proteome</keyword>
<evidence type="ECO:0000256" key="2">
    <source>
        <dbReference type="ARBA" id="ARBA00023125"/>
    </source>
</evidence>
<dbReference type="InterPro" id="IPR018060">
    <property type="entry name" value="HTH_AraC"/>
</dbReference>
<dbReference type="PROSITE" id="PS01124">
    <property type="entry name" value="HTH_ARAC_FAMILY_2"/>
    <property type="match status" value="1"/>
</dbReference>
<dbReference type="PANTHER" id="PTHR46796">
    <property type="entry name" value="HTH-TYPE TRANSCRIPTIONAL ACTIVATOR RHAS-RELATED"/>
    <property type="match status" value="1"/>
</dbReference>
<dbReference type="RefSeq" id="WP_279581272.1">
    <property type="nucleotide sequence ID" value="NZ_BAAANY010000004.1"/>
</dbReference>
<keyword evidence="3" id="KW-0804">Transcription</keyword>
<dbReference type="Proteomes" id="UP001500618">
    <property type="component" value="Unassembled WGS sequence"/>
</dbReference>
<sequence length="276" mass="30142">MHQAKDAVIASDPDFSVEKFSCLDDHTGWFEGYQHAYQIVLVRKGIFRVRSCGAIFEVDRTTCYLGVPGEPRQYAHPVSGELSTVITVSPRLWRSMAGDTPISRYRVYADARIELTHRAILAARPDPGYALTERLLGLLGGVVSGASTRALPVHVRPTPTDRALAENARAAIMADHPAASRLSSLAALLDCSPYRLSRAFSRELGVSLTHYRNRVRITRALDRLEAGEPSLAALAADLGFADQAHLTRTVRDHLDHTPSTLRRLLAAHGLSAAESG</sequence>
<proteinExistence type="predicted"/>
<keyword evidence="2" id="KW-0238">DNA-binding</keyword>
<evidence type="ECO:0000259" key="4">
    <source>
        <dbReference type="PROSITE" id="PS01124"/>
    </source>
</evidence>
<evidence type="ECO:0000313" key="5">
    <source>
        <dbReference type="EMBL" id="GAA1664001.1"/>
    </source>
</evidence>
<organism evidence="5 6">
    <name type="scientific">Fodinicola feengrottensis</name>
    <dbReference type="NCBI Taxonomy" id="435914"/>
    <lineage>
        <taxon>Bacteria</taxon>
        <taxon>Bacillati</taxon>
        <taxon>Actinomycetota</taxon>
        <taxon>Actinomycetes</taxon>
        <taxon>Mycobacteriales</taxon>
        <taxon>Fodinicola</taxon>
    </lineage>
</organism>
<reference evidence="6" key="1">
    <citation type="journal article" date="2019" name="Int. J. Syst. Evol. Microbiol.">
        <title>The Global Catalogue of Microorganisms (GCM) 10K type strain sequencing project: providing services to taxonomists for standard genome sequencing and annotation.</title>
        <authorList>
            <consortium name="The Broad Institute Genomics Platform"/>
            <consortium name="The Broad Institute Genome Sequencing Center for Infectious Disease"/>
            <person name="Wu L."/>
            <person name="Ma J."/>
        </authorList>
    </citation>
    <scope>NUCLEOTIDE SEQUENCE [LARGE SCALE GENOMIC DNA]</scope>
    <source>
        <strain evidence="6">JCM 14718</strain>
    </source>
</reference>
<comment type="caution">
    <text evidence="5">The sequence shown here is derived from an EMBL/GenBank/DDBJ whole genome shotgun (WGS) entry which is preliminary data.</text>
</comment>
<dbReference type="Pfam" id="PF12833">
    <property type="entry name" value="HTH_18"/>
    <property type="match status" value="1"/>
</dbReference>
<evidence type="ECO:0000256" key="1">
    <source>
        <dbReference type="ARBA" id="ARBA00023015"/>
    </source>
</evidence>
<dbReference type="SMART" id="SM00342">
    <property type="entry name" value="HTH_ARAC"/>
    <property type="match status" value="1"/>
</dbReference>
<evidence type="ECO:0000313" key="6">
    <source>
        <dbReference type="Proteomes" id="UP001500618"/>
    </source>
</evidence>